<evidence type="ECO:0000259" key="2">
    <source>
        <dbReference type="Pfam" id="PF09851"/>
    </source>
</evidence>
<dbReference type="EMBL" id="CAFBPN010000010">
    <property type="protein sequence ID" value="CAB5012605.1"/>
    <property type="molecule type" value="Genomic_DNA"/>
</dbReference>
<sequence length="88" mass="10196">MHNWNDHYNDGAAHWFIGMPIMALTIALIVWLVITALRKNTHSPLAAVTTQSSSALHVLEERFARGEIDEEEFKKRSDVLRLHRHDKH</sequence>
<keyword evidence="1" id="KW-1133">Transmembrane helix</keyword>
<name>A0A6J7Q6R0_9ZZZZ</name>
<feature type="domain" description="SHOCT" evidence="2">
    <location>
        <begin position="55"/>
        <end position="76"/>
    </location>
</feature>
<keyword evidence="1" id="KW-0472">Membrane</keyword>
<organism evidence="3">
    <name type="scientific">freshwater metagenome</name>
    <dbReference type="NCBI Taxonomy" id="449393"/>
    <lineage>
        <taxon>unclassified sequences</taxon>
        <taxon>metagenomes</taxon>
        <taxon>ecological metagenomes</taxon>
    </lineage>
</organism>
<dbReference type="InterPro" id="IPR018649">
    <property type="entry name" value="SHOCT"/>
</dbReference>
<gene>
    <name evidence="3" type="ORF">UFOPK4098_00379</name>
</gene>
<reference evidence="3" key="1">
    <citation type="submission" date="2020-05" db="EMBL/GenBank/DDBJ databases">
        <authorList>
            <person name="Chiriac C."/>
            <person name="Salcher M."/>
            <person name="Ghai R."/>
            <person name="Kavagutti S V."/>
        </authorList>
    </citation>
    <scope>NUCLEOTIDE SEQUENCE</scope>
</reference>
<dbReference type="AlphaFoldDB" id="A0A6J7Q6R0"/>
<proteinExistence type="predicted"/>
<protein>
    <submittedName>
        <fullName evidence="3">Unannotated protein</fullName>
    </submittedName>
</protein>
<accession>A0A6J7Q6R0</accession>
<evidence type="ECO:0000313" key="3">
    <source>
        <dbReference type="EMBL" id="CAB5012605.1"/>
    </source>
</evidence>
<evidence type="ECO:0000256" key="1">
    <source>
        <dbReference type="SAM" id="Phobius"/>
    </source>
</evidence>
<dbReference type="Pfam" id="PF09851">
    <property type="entry name" value="SHOCT"/>
    <property type="match status" value="1"/>
</dbReference>
<keyword evidence="1" id="KW-0812">Transmembrane</keyword>
<feature type="transmembrane region" description="Helical" evidence="1">
    <location>
        <begin position="12"/>
        <end position="34"/>
    </location>
</feature>